<dbReference type="InterPro" id="IPR050469">
    <property type="entry name" value="Diguanylate_Cyclase"/>
</dbReference>
<dbReference type="InterPro" id="IPR043128">
    <property type="entry name" value="Rev_trsase/Diguanyl_cyclase"/>
</dbReference>
<dbReference type="CDD" id="cd19410">
    <property type="entry name" value="HK9-like_sensor"/>
    <property type="match status" value="1"/>
</dbReference>
<comment type="caution">
    <text evidence="6">The sequence shown here is derived from an EMBL/GenBank/DDBJ whole genome shotgun (WGS) entry which is preliminary data.</text>
</comment>
<keyword evidence="4" id="KW-1133">Transmembrane helix</keyword>
<keyword evidence="7" id="KW-1185">Reference proteome</keyword>
<evidence type="ECO:0000313" key="7">
    <source>
        <dbReference type="Proteomes" id="UP000269692"/>
    </source>
</evidence>
<protein>
    <recommendedName>
        <fullName evidence="1">diguanylate cyclase</fullName>
        <ecNumber evidence="1">2.7.7.65</ecNumber>
    </recommendedName>
</protein>
<dbReference type="FunFam" id="3.30.70.270:FF:000001">
    <property type="entry name" value="Diguanylate cyclase domain protein"/>
    <property type="match status" value="1"/>
</dbReference>
<dbReference type="InterPro" id="IPR000160">
    <property type="entry name" value="GGDEF_dom"/>
</dbReference>
<evidence type="ECO:0000256" key="4">
    <source>
        <dbReference type="SAM" id="Phobius"/>
    </source>
</evidence>
<dbReference type="Pfam" id="PF05227">
    <property type="entry name" value="CHASE3"/>
    <property type="match status" value="1"/>
</dbReference>
<comment type="catalytic activity">
    <reaction evidence="2">
        <text>2 GTP = 3',3'-c-di-GMP + 2 diphosphate</text>
        <dbReference type="Rhea" id="RHEA:24898"/>
        <dbReference type="ChEBI" id="CHEBI:33019"/>
        <dbReference type="ChEBI" id="CHEBI:37565"/>
        <dbReference type="ChEBI" id="CHEBI:58805"/>
        <dbReference type="EC" id="2.7.7.65"/>
    </reaction>
</comment>
<dbReference type="InterPro" id="IPR007891">
    <property type="entry name" value="CHASE3"/>
</dbReference>
<dbReference type="Gene3D" id="3.30.450.40">
    <property type="match status" value="1"/>
</dbReference>
<dbReference type="SMART" id="SM00267">
    <property type="entry name" value="GGDEF"/>
    <property type="match status" value="1"/>
</dbReference>
<dbReference type="EC" id="2.7.7.65" evidence="1"/>
<organism evidence="6 7">
    <name type="scientific">Xanthobacter tagetidis</name>
    <dbReference type="NCBI Taxonomy" id="60216"/>
    <lineage>
        <taxon>Bacteria</taxon>
        <taxon>Pseudomonadati</taxon>
        <taxon>Pseudomonadota</taxon>
        <taxon>Alphaproteobacteria</taxon>
        <taxon>Hyphomicrobiales</taxon>
        <taxon>Xanthobacteraceae</taxon>
        <taxon>Xanthobacter</taxon>
    </lineage>
</organism>
<gene>
    <name evidence="6" type="ORF">D9R14_17200</name>
</gene>
<evidence type="ECO:0000259" key="5">
    <source>
        <dbReference type="PROSITE" id="PS50887"/>
    </source>
</evidence>
<dbReference type="Pfam" id="PF00990">
    <property type="entry name" value="GGDEF"/>
    <property type="match status" value="1"/>
</dbReference>
<name>A0A3L7A451_9HYPH</name>
<keyword evidence="4" id="KW-0812">Transmembrane</keyword>
<keyword evidence="3" id="KW-0175">Coiled coil</keyword>
<dbReference type="NCBIfam" id="TIGR00254">
    <property type="entry name" value="GGDEF"/>
    <property type="match status" value="1"/>
</dbReference>
<dbReference type="GO" id="GO:1902201">
    <property type="term" value="P:negative regulation of bacterial-type flagellum-dependent cell motility"/>
    <property type="evidence" value="ECO:0007669"/>
    <property type="project" value="TreeGrafter"/>
</dbReference>
<feature type="domain" description="GGDEF" evidence="5">
    <location>
        <begin position="435"/>
        <end position="569"/>
    </location>
</feature>
<feature type="transmembrane region" description="Helical" evidence="4">
    <location>
        <begin position="20"/>
        <end position="40"/>
    </location>
</feature>
<dbReference type="AlphaFoldDB" id="A0A3L7A451"/>
<evidence type="ECO:0000256" key="3">
    <source>
        <dbReference type="SAM" id="Coils"/>
    </source>
</evidence>
<sequence>MAVPPRASNSMRNLVKFRKVLIIVLFGLSALISAVGFGLYSSIMKLFYLNSAISQIYINQSLMSSVLIEALNAETGQRGYLVTSNKSYLAPYFRAVAVLNDSVRDLHRRLPAVGPQADLMKQLIPLVEHKLEEMSETLAIEARDGPEAARTFVANGAGKNHMDAIRATLDSISFNEALALRDLQRAYQGHKWWAIADMLGFVITFLALIAAFILMARRAEVARQEAEADHARYAAEIAEKANQLRAERNEVSEINEMASFLQSCGSLQELGDMIGGFLSRSFPGGAGGLYTFSASRNKLLLLGGFGDVAQSLSVEPDACWGLRRGGPHSYTPDGGRPRCQHFGDERVTHTLCHPLIAHGETMGLFVLESAEPLPASFDRLAFVASQHLALAVGNLRLRDTLKEQSIRDPLTGVFNRRYFDSMAEKERARNEQLGPSFAVIMIDVDHFKRYNDLHGHAAGDQVLVAFCGYLLAHIRGNDTLFRIGGEEFALVLREVDLDGAILKAERLREGVAALRIEENGNSLPSITVSMGIAVPGSEVETFEDVLARADQQLYKAKLAGRNRIVADIPLPGADAAFSPPPLDEVADP</sequence>
<accession>A0A3L7A451</accession>
<feature type="coiled-coil region" evidence="3">
    <location>
        <begin position="216"/>
        <end position="257"/>
    </location>
</feature>
<dbReference type="OrthoDB" id="9812260at2"/>
<feature type="transmembrane region" description="Helical" evidence="4">
    <location>
        <begin position="192"/>
        <end position="214"/>
    </location>
</feature>
<dbReference type="InterPro" id="IPR029016">
    <property type="entry name" value="GAF-like_dom_sf"/>
</dbReference>
<reference evidence="6 7" key="1">
    <citation type="submission" date="2018-10" db="EMBL/GenBank/DDBJ databases">
        <title>Xanthobacter tagetidis genome sequencing and assembly.</title>
        <authorList>
            <person name="Maclea K.S."/>
            <person name="Goen A.E."/>
            <person name="Fatima S.A."/>
        </authorList>
    </citation>
    <scope>NUCLEOTIDE SEQUENCE [LARGE SCALE GENOMIC DNA]</scope>
    <source>
        <strain evidence="6 7">ATCC 700314</strain>
    </source>
</reference>
<dbReference type="InterPro" id="IPR029787">
    <property type="entry name" value="Nucleotide_cyclase"/>
</dbReference>
<dbReference type="EMBL" id="RCTF01000016">
    <property type="protein sequence ID" value="RLP75116.1"/>
    <property type="molecule type" value="Genomic_DNA"/>
</dbReference>
<dbReference type="Proteomes" id="UP000269692">
    <property type="component" value="Unassembled WGS sequence"/>
</dbReference>
<keyword evidence="4" id="KW-0472">Membrane</keyword>
<dbReference type="SUPFAM" id="SSF55073">
    <property type="entry name" value="Nucleotide cyclase"/>
    <property type="match status" value="1"/>
</dbReference>
<dbReference type="GO" id="GO:0043709">
    <property type="term" value="P:cell adhesion involved in single-species biofilm formation"/>
    <property type="evidence" value="ECO:0007669"/>
    <property type="project" value="TreeGrafter"/>
</dbReference>
<dbReference type="GO" id="GO:0052621">
    <property type="term" value="F:diguanylate cyclase activity"/>
    <property type="evidence" value="ECO:0007669"/>
    <property type="project" value="UniProtKB-EC"/>
</dbReference>
<evidence type="ECO:0000256" key="2">
    <source>
        <dbReference type="ARBA" id="ARBA00034247"/>
    </source>
</evidence>
<dbReference type="GO" id="GO:0005886">
    <property type="term" value="C:plasma membrane"/>
    <property type="evidence" value="ECO:0007669"/>
    <property type="project" value="TreeGrafter"/>
</dbReference>
<dbReference type="CDD" id="cd01949">
    <property type="entry name" value="GGDEF"/>
    <property type="match status" value="1"/>
</dbReference>
<dbReference type="SUPFAM" id="SSF55781">
    <property type="entry name" value="GAF domain-like"/>
    <property type="match status" value="1"/>
</dbReference>
<dbReference type="PANTHER" id="PTHR45138">
    <property type="entry name" value="REGULATORY COMPONENTS OF SENSORY TRANSDUCTION SYSTEM"/>
    <property type="match status" value="1"/>
</dbReference>
<dbReference type="PROSITE" id="PS50887">
    <property type="entry name" value="GGDEF"/>
    <property type="match status" value="1"/>
</dbReference>
<dbReference type="PANTHER" id="PTHR45138:SF9">
    <property type="entry name" value="DIGUANYLATE CYCLASE DGCM-RELATED"/>
    <property type="match status" value="1"/>
</dbReference>
<evidence type="ECO:0000256" key="1">
    <source>
        <dbReference type="ARBA" id="ARBA00012528"/>
    </source>
</evidence>
<dbReference type="Gene3D" id="3.30.70.270">
    <property type="match status" value="1"/>
</dbReference>
<proteinExistence type="predicted"/>
<evidence type="ECO:0000313" key="6">
    <source>
        <dbReference type="EMBL" id="RLP75116.1"/>
    </source>
</evidence>